<feature type="region of interest" description="Disordered" evidence="7">
    <location>
        <begin position="85"/>
        <end position="107"/>
    </location>
</feature>
<comment type="caution">
    <text evidence="9">The sequence shown here is derived from an EMBL/GenBank/DDBJ whole genome shotgun (WGS) entry which is preliminary data.</text>
</comment>
<evidence type="ECO:0000259" key="8">
    <source>
        <dbReference type="Pfam" id="PF12231"/>
    </source>
</evidence>
<feature type="compositionally biased region" description="Basic and acidic residues" evidence="7">
    <location>
        <begin position="1657"/>
        <end position="1684"/>
    </location>
</feature>
<dbReference type="InterPro" id="IPR016024">
    <property type="entry name" value="ARM-type_fold"/>
</dbReference>
<keyword evidence="4" id="KW-0779">Telomere</keyword>
<feature type="compositionally biased region" description="Low complexity" evidence="7">
    <location>
        <begin position="53"/>
        <end position="65"/>
    </location>
</feature>
<gene>
    <name evidence="9" type="ORF">N658DRAFT_472718</name>
</gene>
<feature type="compositionally biased region" description="Basic and acidic residues" evidence="7">
    <location>
        <begin position="1175"/>
        <end position="1186"/>
    </location>
</feature>
<evidence type="ECO:0000256" key="6">
    <source>
        <dbReference type="ARBA" id="ARBA00023306"/>
    </source>
</evidence>
<proteinExistence type="predicted"/>
<protein>
    <recommendedName>
        <fullName evidence="8">Telomere-associated protein Rif1 N-terminal domain-containing protein</fullName>
    </recommendedName>
</protein>
<dbReference type="Proteomes" id="UP001305647">
    <property type="component" value="Unassembled WGS sequence"/>
</dbReference>
<feature type="domain" description="Telomere-associated protein Rif1 N-terminal" evidence="8">
    <location>
        <begin position="151"/>
        <end position="516"/>
    </location>
</feature>
<keyword evidence="5" id="KW-0539">Nucleus</keyword>
<evidence type="ECO:0000256" key="7">
    <source>
        <dbReference type="SAM" id="MobiDB-lite"/>
    </source>
</evidence>
<reference evidence="9" key="1">
    <citation type="journal article" date="2023" name="Mol. Phylogenet. Evol.">
        <title>Genome-scale phylogeny and comparative genomics of the fungal order Sordariales.</title>
        <authorList>
            <person name="Hensen N."/>
            <person name="Bonometti L."/>
            <person name="Westerberg I."/>
            <person name="Brannstrom I.O."/>
            <person name="Guillou S."/>
            <person name="Cros-Aarteil S."/>
            <person name="Calhoun S."/>
            <person name="Haridas S."/>
            <person name="Kuo A."/>
            <person name="Mondo S."/>
            <person name="Pangilinan J."/>
            <person name="Riley R."/>
            <person name="LaButti K."/>
            <person name="Andreopoulos B."/>
            <person name="Lipzen A."/>
            <person name="Chen C."/>
            <person name="Yan M."/>
            <person name="Daum C."/>
            <person name="Ng V."/>
            <person name="Clum A."/>
            <person name="Steindorff A."/>
            <person name="Ohm R.A."/>
            <person name="Martin F."/>
            <person name="Silar P."/>
            <person name="Natvig D.O."/>
            <person name="Lalanne C."/>
            <person name="Gautier V."/>
            <person name="Ament-Velasquez S.L."/>
            <person name="Kruys A."/>
            <person name="Hutchinson M.I."/>
            <person name="Powell A.J."/>
            <person name="Barry K."/>
            <person name="Miller A.N."/>
            <person name="Grigoriev I.V."/>
            <person name="Debuchy R."/>
            <person name="Gladieux P."/>
            <person name="Hiltunen Thoren M."/>
            <person name="Johannesson H."/>
        </authorList>
    </citation>
    <scope>NUCLEOTIDE SEQUENCE</scope>
    <source>
        <strain evidence="9">CBS 757.83</strain>
    </source>
</reference>
<evidence type="ECO:0000256" key="1">
    <source>
        <dbReference type="ARBA" id="ARBA00004123"/>
    </source>
</evidence>
<dbReference type="GO" id="GO:0005634">
    <property type="term" value="C:nucleus"/>
    <property type="evidence" value="ECO:0007669"/>
    <property type="project" value="UniProtKB-SubCell"/>
</dbReference>
<feature type="compositionally biased region" description="Low complexity" evidence="7">
    <location>
        <begin position="1132"/>
        <end position="1144"/>
    </location>
</feature>
<evidence type="ECO:0000256" key="4">
    <source>
        <dbReference type="ARBA" id="ARBA00022895"/>
    </source>
</evidence>
<reference evidence="9" key="2">
    <citation type="submission" date="2023-05" db="EMBL/GenBank/DDBJ databases">
        <authorList>
            <consortium name="Lawrence Berkeley National Laboratory"/>
            <person name="Steindorff A."/>
            <person name="Hensen N."/>
            <person name="Bonometti L."/>
            <person name="Westerberg I."/>
            <person name="Brannstrom I.O."/>
            <person name="Guillou S."/>
            <person name="Cros-Aarteil S."/>
            <person name="Calhoun S."/>
            <person name="Haridas S."/>
            <person name="Kuo A."/>
            <person name="Mondo S."/>
            <person name="Pangilinan J."/>
            <person name="Riley R."/>
            <person name="Labutti K."/>
            <person name="Andreopoulos B."/>
            <person name="Lipzen A."/>
            <person name="Chen C."/>
            <person name="Yanf M."/>
            <person name="Daum C."/>
            <person name="Ng V."/>
            <person name="Clum A."/>
            <person name="Ohm R."/>
            <person name="Martin F."/>
            <person name="Silar P."/>
            <person name="Natvig D."/>
            <person name="Lalanne C."/>
            <person name="Gautier V."/>
            <person name="Ament-Velasquez S.L."/>
            <person name="Kruys A."/>
            <person name="Hutchinson M.I."/>
            <person name="Powell A.J."/>
            <person name="Barry K."/>
            <person name="Miller A.N."/>
            <person name="Grigoriev I.V."/>
            <person name="Debuchy R."/>
            <person name="Gladieux P."/>
            <person name="Thoren M.H."/>
            <person name="Johannesson H."/>
        </authorList>
    </citation>
    <scope>NUCLEOTIDE SEQUENCE</scope>
    <source>
        <strain evidence="9">CBS 757.83</strain>
    </source>
</reference>
<feature type="region of interest" description="Disordered" evidence="7">
    <location>
        <begin position="1098"/>
        <end position="1240"/>
    </location>
</feature>
<feature type="region of interest" description="Disordered" evidence="7">
    <location>
        <begin position="1601"/>
        <end position="1625"/>
    </location>
</feature>
<dbReference type="InterPro" id="IPR022031">
    <property type="entry name" value="Rif1_N"/>
</dbReference>
<dbReference type="EMBL" id="MU863639">
    <property type="protein sequence ID" value="KAK4100669.1"/>
    <property type="molecule type" value="Genomic_DNA"/>
</dbReference>
<dbReference type="PANTHER" id="PTHR22928">
    <property type="entry name" value="TELOMERE-ASSOCIATED PROTEIN RIF1"/>
    <property type="match status" value="1"/>
</dbReference>
<evidence type="ECO:0000313" key="9">
    <source>
        <dbReference type="EMBL" id="KAK4100669.1"/>
    </source>
</evidence>
<keyword evidence="3" id="KW-0158">Chromosome</keyword>
<feature type="compositionally biased region" description="Low complexity" evidence="7">
    <location>
        <begin position="1"/>
        <end position="14"/>
    </location>
</feature>
<comment type="subcellular location">
    <subcellularLocation>
        <location evidence="2">Chromosome</location>
        <location evidence="2">Telomere</location>
    </subcellularLocation>
    <subcellularLocation>
        <location evidence="1">Nucleus</location>
    </subcellularLocation>
</comment>
<name>A0AAN6Q1P8_9PEZI</name>
<feature type="compositionally biased region" description="Low complexity" evidence="7">
    <location>
        <begin position="1504"/>
        <end position="1520"/>
    </location>
</feature>
<accession>A0AAN6Q1P8</accession>
<dbReference type="PANTHER" id="PTHR22928:SF3">
    <property type="entry name" value="TELOMERE-ASSOCIATED PROTEIN RIF1"/>
    <property type="match status" value="1"/>
</dbReference>
<dbReference type="SUPFAM" id="SSF48371">
    <property type="entry name" value="ARM repeat"/>
    <property type="match status" value="1"/>
</dbReference>
<dbReference type="Pfam" id="PF12231">
    <property type="entry name" value="Rif1_N"/>
    <property type="match status" value="1"/>
</dbReference>
<keyword evidence="6" id="KW-0131">Cell cycle</keyword>
<dbReference type="GO" id="GO:0140445">
    <property type="term" value="C:chromosome, telomeric repeat region"/>
    <property type="evidence" value="ECO:0007669"/>
    <property type="project" value="TreeGrafter"/>
</dbReference>
<feature type="region of interest" description="Disordered" evidence="7">
    <location>
        <begin position="1321"/>
        <end position="1442"/>
    </location>
</feature>
<feature type="region of interest" description="Disordered" evidence="7">
    <location>
        <begin position="1657"/>
        <end position="1724"/>
    </location>
</feature>
<feature type="region of interest" description="Disordered" evidence="7">
    <location>
        <begin position="1"/>
        <end position="66"/>
    </location>
</feature>
<feature type="compositionally biased region" description="Low complexity" evidence="7">
    <location>
        <begin position="1286"/>
        <end position="1296"/>
    </location>
</feature>
<sequence length="1775" mass="196122">MSSPAVLSSLLSSLPPRPPTPPREAHHELAAPIKPSLGSVDTRLSLHTPPGQSPASSTFTTTSTSHRIRKKVGFSAEAEYKDPPVYLDGEGVRQHPTPASLPRSASKPVKSILKVTANTPNLLDPTAGSDCDPSNRHINLAAMLESTLQQLAGGDRDFKLDAYLMLTRAWKTSNNLPDRVALQEKMTLFTQFMQRDIVAKTAEGTLDTSLVNHALNLLNTFLHFPAIASTISNDFGIFLVDHCIRSFEDSSTPKDTARRLMQAVSLQNFSSKVMNPDRVGRLVSSLRNIEEHLKGKSIVLSRVLIYRKLVQQARQLMVSHSDWLLDLFTDMLSNVKDIRSAAISLGLEAAFSIGHEKSFSKKVMEVLNLSYEGGRYIVYYGEKLRAMTKDKHESAVVPEIWSIVLLLLRIRLDQWDYGKPWLTMIQDCFNSRDFPTKIAANHAWGRLVYLLHLEGKALPRNLPTVTQPLTSQLLRRKGSGKNSEELRHAVLGGICILFYYAFKPSTSTDLLKVYWEGSLQPVVEKLLDPTADAAEDNLSQAIAILSGLFDCTTPRRWSVHRIAETSVVRPDELPAIDPKWLRQNTDRVFGVVEPILRQDFLALAKSGSATHDLWQKLVTTVASAAAKEIKVSKDTSFFVAEALAVLHKIWSHGLTTKADGDRNSVDFLLSARAYLEIMISSLGVLPFTEKTGKPHSSARPPLYSLFSMLSTLPPGVPDDAHFATIFHHVLAPFFEPKGDKARMDLAQDLISVIPMDIPRPYGPWVLVAENILGWLEPDHNSHQSTTSAGETPVGNDYRDIVKLLERGLRSTPYLPHKDWDSLFCACVKRVREETGDAGVAIAVIEPLAKILTELFAAQGGVEETLWYVRHVSELVSVATQPRDRQAVDAARKRLWGTALAGSRSSSFDTFDNLYKLINEALGFLYNHFDLVGDGNGTQFVSPVLDEIRGFFERCNSHLFLRSMVSVQDGCLLWFEDRGRKLGNNAGPVFTATKLLWDKLSHLIASVEQPEQHLRGLDRFFCASFASCHRATVNAAISLWNRLFQNVGHLDYPDELRAALEIMQLHADIILPGLEVSSAEFPAQQPSFVESFEEFSLPRLPSTRSSSRRETPRPSSSQAKSPALRHLDRSPQRKPAAANRRNTAPRLRHDDSQIQFAAIEPSSALGSPLESQVLTERQKEVRDRQRENAALFPEIRSSPGVKSKVSGRQVDSVGDHTRRDATPEPERGFDDYISSTPTPRRGQFVVIPEHDLTDPPSSPPELRGNPLAAEIRSRSASHSLMEEWHFSSSPVSGSPNPNRHEVVPDPSSKRGYVSAAALLEVEDDSSQVLSSPAKAADQTESQVAVDDIIEDSMVVDAVEVTPVQEPTEIPKEEPSTPRRSSRLSQVRARETPRPKSDAEEFVDAPTSPLPPTPKQTERAAGSVDPSKPKQPLPIPADNGSFEVSDLDETSLLRLVVELDSGKTDRSAYHRPSPSVSPDGKRQGSPVADCIVVGDSPKKASPPAPVRLSRASSAASALSSGAEPEDVASSQPKKARPGRQKRKRATSKAQGTTPKRKRHDSSQDISQVLGSQTAIVEDADVEVHASAELRTVAAEEVIQKEGTNEEWIPSSLVEPSSPEIHGNEVNPQDYVAPEAGEAMEVEEDDQDVQSQIALEFNHSRLQEEEYDDVRPHSEEAAIESSPHEEPMQAGTQRATTGDGEGQDTAAISIAAEPVTDREEEEEAVPEAERVQKILGLFRDGLDELRQAALSRQEVYQIEDLFMDIKRELYEAERRGRL</sequence>
<evidence type="ECO:0000256" key="3">
    <source>
        <dbReference type="ARBA" id="ARBA00022454"/>
    </source>
</evidence>
<keyword evidence="10" id="KW-1185">Reference proteome</keyword>
<evidence type="ECO:0000256" key="2">
    <source>
        <dbReference type="ARBA" id="ARBA00004574"/>
    </source>
</evidence>
<feature type="region of interest" description="Disordered" evidence="7">
    <location>
        <begin position="1285"/>
        <end position="1308"/>
    </location>
</feature>
<organism evidence="9 10">
    <name type="scientific">Parathielavia hyrcaniae</name>
    <dbReference type="NCBI Taxonomy" id="113614"/>
    <lineage>
        <taxon>Eukaryota</taxon>
        <taxon>Fungi</taxon>
        <taxon>Dikarya</taxon>
        <taxon>Ascomycota</taxon>
        <taxon>Pezizomycotina</taxon>
        <taxon>Sordariomycetes</taxon>
        <taxon>Sordariomycetidae</taxon>
        <taxon>Sordariales</taxon>
        <taxon>Chaetomiaceae</taxon>
        <taxon>Parathielavia</taxon>
    </lineage>
</organism>
<feature type="compositionally biased region" description="Basic and acidic residues" evidence="7">
    <location>
        <begin position="1386"/>
        <end position="1397"/>
    </location>
</feature>
<feature type="compositionally biased region" description="Basic and acidic residues" evidence="7">
    <location>
        <begin position="1212"/>
        <end position="1229"/>
    </location>
</feature>
<feature type="region of interest" description="Disordered" evidence="7">
    <location>
        <begin position="1459"/>
        <end position="1567"/>
    </location>
</feature>
<evidence type="ECO:0000313" key="10">
    <source>
        <dbReference type="Proteomes" id="UP001305647"/>
    </source>
</evidence>
<feature type="compositionally biased region" description="Basic residues" evidence="7">
    <location>
        <begin position="1531"/>
        <end position="1544"/>
    </location>
</feature>
<evidence type="ECO:0000256" key="5">
    <source>
        <dbReference type="ARBA" id="ARBA00023242"/>
    </source>
</evidence>
<dbReference type="GO" id="GO:0000723">
    <property type="term" value="P:telomere maintenance"/>
    <property type="evidence" value="ECO:0007669"/>
    <property type="project" value="TreeGrafter"/>
</dbReference>